<proteinExistence type="inferred from homology"/>
<keyword evidence="3" id="KW-0378">Hydrolase</keyword>
<comment type="caution">
    <text evidence="11">The sequence shown here is derived from an EMBL/GenBank/DDBJ whole genome shotgun (WGS) entry which is preliminary data.</text>
</comment>
<dbReference type="Pfam" id="PF02897">
    <property type="entry name" value="Peptidase_S9_N"/>
    <property type="match status" value="1"/>
</dbReference>
<dbReference type="EMBL" id="AZIL01000352">
    <property type="protein sequence ID" value="EWM28227.1"/>
    <property type="molecule type" value="Genomic_DNA"/>
</dbReference>
<organism evidence="11 12">
    <name type="scientific">Nannochloropsis gaditana</name>
    <dbReference type="NCBI Taxonomy" id="72520"/>
    <lineage>
        <taxon>Eukaryota</taxon>
        <taxon>Sar</taxon>
        <taxon>Stramenopiles</taxon>
        <taxon>Ochrophyta</taxon>
        <taxon>Eustigmatophyceae</taxon>
        <taxon>Eustigmatales</taxon>
        <taxon>Monodopsidaceae</taxon>
        <taxon>Nannochloropsis</taxon>
    </lineage>
</organism>
<dbReference type="PANTHER" id="PTHR11757:SF19">
    <property type="entry name" value="PROLYL ENDOPEPTIDASE-LIKE"/>
    <property type="match status" value="1"/>
</dbReference>
<evidence type="ECO:0000256" key="1">
    <source>
        <dbReference type="ARBA" id="ARBA00005228"/>
    </source>
</evidence>
<dbReference type="GO" id="GO:0004252">
    <property type="term" value="F:serine-type endopeptidase activity"/>
    <property type="evidence" value="ECO:0007669"/>
    <property type="project" value="InterPro"/>
</dbReference>
<evidence type="ECO:0000259" key="10">
    <source>
        <dbReference type="Pfam" id="PF02897"/>
    </source>
</evidence>
<keyword evidence="12" id="KW-1185">Reference proteome</keyword>
<feature type="domain" description="Peptidase S9A N-terminal" evidence="10">
    <location>
        <begin position="115"/>
        <end position="436"/>
    </location>
</feature>
<keyword evidence="4" id="KW-0720">Serine protease</keyword>
<dbReference type="InterPro" id="IPR051543">
    <property type="entry name" value="Serine_Peptidase_S9A"/>
</dbReference>
<evidence type="ECO:0000256" key="3">
    <source>
        <dbReference type="ARBA" id="ARBA00022801"/>
    </source>
</evidence>
<dbReference type="Pfam" id="PF00326">
    <property type="entry name" value="Peptidase_S9"/>
    <property type="match status" value="1"/>
</dbReference>
<dbReference type="PANTHER" id="PTHR11757">
    <property type="entry name" value="PROTEASE FAMILY S9A OLIGOPEPTIDASE"/>
    <property type="match status" value="1"/>
</dbReference>
<comment type="function">
    <text evidence="7">Serine peptidase whose precise substrate specificity remains unclear. Does not cleave peptides after a arginine or lysine residue. Regulates trans-Golgi network morphology and sorting by regulating the membrane binding of the AP-1 complex. May play a role in the regulation of synaptic vesicle exocytosis.</text>
</comment>
<protein>
    <recommendedName>
        <fullName evidence="5">Prolyl endopeptidase-like</fullName>
    </recommendedName>
    <alternativeName>
        <fullName evidence="6">Prolylendopeptidase-like</fullName>
    </alternativeName>
</protein>
<dbReference type="Gene3D" id="3.40.50.1820">
    <property type="entry name" value="alpha/beta hydrolase"/>
    <property type="match status" value="2"/>
</dbReference>
<evidence type="ECO:0000256" key="7">
    <source>
        <dbReference type="ARBA" id="ARBA00045448"/>
    </source>
</evidence>
<dbReference type="InterPro" id="IPR029058">
    <property type="entry name" value="AB_hydrolase_fold"/>
</dbReference>
<gene>
    <name evidence="11" type="ORF">Naga_100004g77</name>
</gene>
<dbReference type="Gene3D" id="2.130.10.120">
    <property type="entry name" value="Prolyl oligopeptidase, N-terminal domain"/>
    <property type="match status" value="1"/>
</dbReference>
<name>W7TQ83_9STRA</name>
<dbReference type="InterPro" id="IPR002470">
    <property type="entry name" value="Peptidase_S9A"/>
</dbReference>
<feature type="domain" description="Peptidase S9 prolyl oligopeptidase catalytic" evidence="9">
    <location>
        <begin position="670"/>
        <end position="811"/>
    </location>
</feature>
<feature type="region of interest" description="Disordered" evidence="8">
    <location>
        <begin position="99"/>
        <end position="118"/>
    </location>
</feature>
<dbReference type="PRINTS" id="PR00862">
    <property type="entry name" value="PROLIGOPTASE"/>
</dbReference>
<evidence type="ECO:0000256" key="4">
    <source>
        <dbReference type="ARBA" id="ARBA00022825"/>
    </source>
</evidence>
<evidence type="ECO:0000313" key="11">
    <source>
        <dbReference type="EMBL" id="EWM28227.1"/>
    </source>
</evidence>
<evidence type="ECO:0000256" key="8">
    <source>
        <dbReference type="SAM" id="MobiDB-lite"/>
    </source>
</evidence>
<comment type="similarity">
    <text evidence="1">Belongs to the peptidase S9A family.</text>
</comment>
<evidence type="ECO:0000256" key="5">
    <source>
        <dbReference type="ARBA" id="ARBA00039290"/>
    </source>
</evidence>
<dbReference type="InterPro" id="IPR001375">
    <property type="entry name" value="Peptidase_S9_cat"/>
</dbReference>
<evidence type="ECO:0000259" key="9">
    <source>
        <dbReference type="Pfam" id="PF00326"/>
    </source>
</evidence>
<dbReference type="InterPro" id="IPR023302">
    <property type="entry name" value="Pept_S9A_N"/>
</dbReference>
<dbReference type="GO" id="GO:0006508">
    <property type="term" value="P:proteolysis"/>
    <property type="evidence" value="ECO:0007669"/>
    <property type="project" value="UniProtKB-KW"/>
</dbReference>
<evidence type="ECO:0000256" key="2">
    <source>
        <dbReference type="ARBA" id="ARBA00022670"/>
    </source>
</evidence>
<reference evidence="11 12" key="1">
    <citation type="journal article" date="2014" name="Mol. Plant">
        <title>Chromosome Scale Genome Assembly and Transcriptome Profiling of Nannochloropsis gaditana in Nitrogen Depletion.</title>
        <authorList>
            <person name="Corteggiani Carpinelli E."/>
            <person name="Telatin A."/>
            <person name="Vitulo N."/>
            <person name="Forcato C."/>
            <person name="D'Angelo M."/>
            <person name="Schiavon R."/>
            <person name="Vezzi A."/>
            <person name="Giacometti G.M."/>
            <person name="Morosinotto T."/>
            <person name="Valle G."/>
        </authorList>
    </citation>
    <scope>NUCLEOTIDE SEQUENCE [LARGE SCALE GENOMIC DNA]</scope>
    <source>
        <strain evidence="11 12">B-31</strain>
    </source>
</reference>
<dbReference type="SUPFAM" id="SSF53474">
    <property type="entry name" value="alpha/beta-Hydrolases"/>
    <property type="match status" value="1"/>
</dbReference>
<feature type="compositionally biased region" description="Pro residues" evidence="8">
    <location>
        <begin position="103"/>
        <end position="112"/>
    </location>
</feature>
<dbReference type="SUPFAM" id="SSF50993">
    <property type="entry name" value="Peptidase/esterase 'gauge' domain"/>
    <property type="match status" value="1"/>
</dbReference>
<evidence type="ECO:0000256" key="6">
    <source>
        <dbReference type="ARBA" id="ARBA00042165"/>
    </source>
</evidence>
<dbReference type="OrthoDB" id="248387at2759"/>
<dbReference type="MEROPS" id="S09.B08"/>
<evidence type="ECO:0000313" key="12">
    <source>
        <dbReference type="Proteomes" id="UP000019335"/>
    </source>
</evidence>
<dbReference type="Proteomes" id="UP000019335">
    <property type="component" value="Chromosome 5"/>
</dbReference>
<dbReference type="AlphaFoldDB" id="W7TQ83"/>
<accession>W7TQ83</accession>
<sequence>MGKMHICNHPSRQLLPRARRLLNCHSRLFILHTETKCPPRTNTYFLLRKGVSLLKMFPRRQWYRAQYQALTSWNSCMRDLVLVKSRTAAISSISNLRFTAQGPSPPTNVPPTPRRDAGSDPYAWMESPRSQEMLVYLNAENEYAHKAMQSTHRLQDKLFREMYTFFQSNRAKHLQFPENGGDGYLYYSRRSRGHNFPVYYRRRHGQPDGDDGFETVLLDQNIMPDFFQRQLLGDLKVVSLGGDGGSCLVAFTLLSPDAMNRGGNLYIRVVDTDTRVRPSGPPFSFYSSPSTSSWWTANGEAWTGIGGFEWGPREGGGDRARRTLYYTKVDSYGRPHQVWAVQLTEEGDKLHGAPRLLHSLRREQKAVFLSLAATKDKMFVTVSANSKSSSEVHLLPGPGGRESCALLEPRLFRKRQSGVQYFVDHGGGFFFVVTNARVTGAGKGNDAASRTEPGEYRLMLCPTADTSQWTPCSFAETTEACGDVVMGRGGSQDKGGSIEDMDLFHDHCVLYGRVGGVPALYALDRLHTTPSSLPSPPFSSFHRLSLPSEAETGRLEPGLNQDYRAHALRFSLSSPIIPDVTYEYDLKTRYLREYHREILPSRPPLRVQGNSGSGAQEGQEAYECQRQWVKNDDDHMLIPLTVARRRGLKGPLPTLLLAYGAYGVSLDLSFRPEVLALLNRGWAVAYAHVRGGGELGRWWHTQGKGRRKMNSVTDYLWCAEWLVRSGRSRPGWLVGHGSSAGALVVAGAVHRQPSLFGAMVLKVPFLDLARTMMDPALPLTVHEYEEWTDGTDPRREPALQAMLQALSPYDSLGLLSTPYADWRPESSRGVADSPGSEKDSCDLRSFECNSLPPTLLLASLADARVNYWEAAKYAAKARHVCGMETEVLLRMEGDRAHEGPIAQTEMLQEAAFEAAFMITRVGLTEGREDVMQRGTAQNERRKGTVWRRRAGYEISRRMGPVPPLVFW</sequence>
<keyword evidence="2" id="KW-0645">Protease</keyword>